<keyword evidence="2" id="KW-1185">Reference proteome</keyword>
<protein>
    <submittedName>
        <fullName evidence="1">Uncharacterized protein</fullName>
    </submittedName>
</protein>
<sequence>MFEYHEFDMSELFGDDDILPLDLLPPEIQSSANSTTSPSSVKTSTVPEAYQEGLSARLRSRSKHHPDRQPRSALYDQAIVENKIENESSSTKTGLSMSQIKKGSSTNELLVRAFIESANESKKVTTAIDQLSHLPGEVAALNEKIENLETFRRETMTILENYHLTQIHLSHLQNQLAMREQQIDFMYRSLANVNSKFRLMLQSLAQKDNRIFEGFQVEEYADHRQETEL</sequence>
<dbReference type="EMBL" id="KZ825107">
    <property type="protein sequence ID" value="PYI23218.1"/>
    <property type="molecule type" value="Genomic_DNA"/>
</dbReference>
<dbReference type="Proteomes" id="UP000249829">
    <property type="component" value="Unassembled WGS sequence"/>
</dbReference>
<name>A0A2V5HFQ5_ASPV1</name>
<organism evidence="1 2">
    <name type="scientific">Aspergillus violaceofuscus (strain CBS 115571)</name>
    <dbReference type="NCBI Taxonomy" id="1450538"/>
    <lineage>
        <taxon>Eukaryota</taxon>
        <taxon>Fungi</taxon>
        <taxon>Dikarya</taxon>
        <taxon>Ascomycota</taxon>
        <taxon>Pezizomycotina</taxon>
        <taxon>Eurotiomycetes</taxon>
        <taxon>Eurotiomycetidae</taxon>
        <taxon>Eurotiales</taxon>
        <taxon>Aspergillaceae</taxon>
        <taxon>Aspergillus</taxon>
    </lineage>
</organism>
<accession>A0A2V5HFQ5</accession>
<proteinExistence type="predicted"/>
<dbReference type="AlphaFoldDB" id="A0A2V5HFQ5"/>
<gene>
    <name evidence="1" type="ORF">BO99DRAFT_470969</name>
</gene>
<reference evidence="1 2" key="1">
    <citation type="submission" date="2018-02" db="EMBL/GenBank/DDBJ databases">
        <title>The genomes of Aspergillus section Nigri reveals drivers in fungal speciation.</title>
        <authorList>
            <consortium name="DOE Joint Genome Institute"/>
            <person name="Vesth T.C."/>
            <person name="Nybo J."/>
            <person name="Theobald S."/>
            <person name="Brandl J."/>
            <person name="Frisvad J.C."/>
            <person name="Nielsen K.F."/>
            <person name="Lyhne E.K."/>
            <person name="Kogle M.E."/>
            <person name="Kuo A."/>
            <person name="Riley R."/>
            <person name="Clum A."/>
            <person name="Nolan M."/>
            <person name="Lipzen A."/>
            <person name="Salamov A."/>
            <person name="Henrissat B."/>
            <person name="Wiebenga A."/>
            <person name="De vries R.P."/>
            <person name="Grigoriev I.V."/>
            <person name="Mortensen U.H."/>
            <person name="Andersen M.R."/>
            <person name="Baker S.E."/>
        </authorList>
    </citation>
    <scope>NUCLEOTIDE SEQUENCE [LARGE SCALE GENOMIC DNA]</scope>
    <source>
        <strain evidence="1 2">CBS 115571</strain>
    </source>
</reference>
<evidence type="ECO:0000313" key="1">
    <source>
        <dbReference type="EMBL" id="PYI23218.1"/>
    </source>
</evidence>
<evidence type="ECO:0000313" key="2">
    <source>
        <dbReference type="Proteomes" id="UP000249829"/>
    </source>
</evidence>